<sequence length="146" mass="16393">MRIHFGLDTRATPRQVLAAFTDVGDRRLEVWSRTLDPAKYEVREHGEGWAVVREGSAGVRLWVLLRYEWPTPDRVTWTLLDSDHCDRGAGEIRITPRDEGGSHVDVTMQHAGGRGLRGRAVLLTQGLLGPVAFPRMWRAALDRLAG</sequence>
<dbReference type="STRING" id="1296565.SAMN05660657_03928"/>
<dbReference type="InterPro" id="IPR023393">
    <property type="entry name" value="START-like_dom_sf"/>
</dbReference>
<accession>A0A1I7BYI9</accession>
<protein>
    <submittedName>
        <fullName evidence="1">Polyketide cyclase / dehydrase and lipid transport</fullName>
    </submittedName>
</protein>
<dbReference type="EMBL" id="FPBA01000016">
    <property type="protein sequence ID" value="SFT92263.1"/>
    <property type="molecule type" value="Genomic_DNA"/>
</dbReference>
<reference evidence="2" key="1">
    <citation type="submission" date="2016-10" db="EMBL/GenBank/DDBJ databases">
        <authorList>
            <person name="Varghese N."/>
            <person name="Submissions S."/>
        </authorList>
    </citation>
    <scope>NUCLEOTIDE SEQUENCE [LARGE SCALE GENOMIC DNA]</scope>
    <source>
        <strain evidence="2">DSM 46136</strain>
    </source>
</reference>
<evidence type="ECO:0000313" key="2">
    <source>
        <dbReference type="Proteomes" id="UP000199546"/>
    </source>
</evidence>
<dbReference type="RefSeq" id="WP_093581962.1">
    <property type="nucleotide sequence ID" value="NZ_FPBA01000016.1"/>
</dbReference>
<dbReference type="Proteomes" id="UP000199546">
    <property type="component" value="Unassembled WGS sequence"/>
</dbReference>
<dbReference type="OrthoDB" id="3290460at2"/>
<organism evidence="1 2">
    <name type="scientific">Geodermatophilus amargosae</name>
    <dbReference type="NCBI Taxonomy" id="1296565"/>
    <lineage>
        <taxon>Bacteria</taxon>
        <taxon>Bacillati</taxon>
        <taxon>Actinomycetota</taxon>
        <taxon>Actinomycetes</taxon>
        <taxon>Geodermatophilales</taxon>
        <taxon>Geodermatophilaceae</taxon>
        <taxon>Geodermatophilus</taxon>
    </lineage>
</organism>
<dbReference type="SUPFAM" id="SSF55961">
    <property type="entry name" value="Bet v1-like"/>
    <property type="match status" value="1"/>
</dbReference>
<gene>
    <name evidence="1" type="ORF">SAMN05660657_03928</name>
</gene>
<dbReference type="Gene3D" id="3.30.530.20">
    <property type="match status" value="1"/>
</dbReference>
<proteinExistence type="predicted"/>
<evidence type="ECO:0000313" key="1">
    <source>
        <dbReference type="EMBL" id="SFT92263.1"/>
    </source>
</evidence>
<dbReference type="AlphaFoldDB" id="A0A1I7BYI9"/>
<name>A0A1I7BYI9_9ACTN</name>
<keyword evidence="2" id="KW-1185">Reference proteome</keyword>